<dbReference type="SUPFAM" id="SSF109604">
    <property type="entry name" value="HD-domain/PDEase-like"/>
    <property type="match status" value="1"/>
</dbReference>
<keyword evidence="3" id="KW-1185">Reference proteome</keyword>
<evidence type="ECO:0000313" key="3">
    <source>
        <dbReference type="Proteomes" id="UP001141422"/>
    </source>
</evidence>
<proteinExistence type="predicted"/>
<dbReference type="RefSeq" id="WP_268925051.1">
    <property type="nucleotide sequence ID" value="NZ_JAPTGB010000012.1"/>
</dbReference>
<feature type="domain" description="Ppx/GppA phosphatase C-terminal" evidence="1">
    <location>
        <begin position="16"/>
        <end position="149"/>
    </location>
</feature>
<dbReference type="Pfam" id="PF21447">
    <property type="entry name" value="Ppx-GppA_III"/>
    <property type="match status" value="1"/>
</dbReference>
<evidence type="ECO:0000313" key="2">
    <source>
        <dbReference type="EMBL" id="MCZ0860849.1"/>
    </source>
</evidence>
<comment type="caution">
    <text evidence="2">The sequence shown here is derived from an EMBL/GenBank/DDBJ whole genome shotgun (WGS) entry which is preliminary data.</text>
</comment>
<dbReference type="InterPro" id="IPR048950">
    <property type="entry name" value="Ppx_GppA_C"/>
</dbReference>
<dbReference type="EMBL" id="JAPTGB010000012">
    <property type="protein sequence ID" value="MCZ0860849.1"/>
    <property type="molecule type" value="Genomic_DNA"/>
</dbReference>
<name>A0ABT4IGJ0_9EURY</name>
<protein>
    <submittedName>
        <fullName evidence="2">HD domain-containing protein</fullName>
    </submittedName>
</protein>
<dbReference type="InterPro" id="IPR050273">
    <property type="entry name" value="GppA/Ppx_hydrolase"/>
</dbReference>
<gene>
    <name evidence="2" type="ORF">O0S10_06350</name>
</gene>
<organism evidence="2 3">
    <name type="scientific">Methanocorpusculum petauri</name>
    <dbReference type="NCBI Taxonomy" id="3002863"/>
    <lineage>
        <taxon>Archaea</taxon>
        <taxon>Methanobacteriati</taxon>
        <taxon>Methanobacteriota</taxon>
        <taxon>Stenosarchaea group</taxon>
        <taxon>Methanomicrobia</taxon>
        <taxon>Methanomicrobiales</taxon>
        <taxon>Methanocorpusculaceae</taxon>
        <taxon>Methanocorpusculum</taxon>
    </lineage>
</organism>
<sequence length="196" mass="21738">MKKQDLQIVHEAAALLTEDFRHAEQVCRLSLAIYDDLSLVHGCGKQTRRLLAAAALLHDIGWSVSNVSHHKCGMAFIAEDRTLPFSLRERILVALAVRYHRGPLPKQRHQLYCGLSKQDRRKVQLIAGIIRIADGLDRSHAGVVRSVHAKLSTGTLVISCTGSGRGSPEQRTAAKKADMLMKVFSAGIRICWKRCP</sequence>
<dbReference type="Proteomes" id="UP001141422">
    <property type="component" value="Unassembled WGS sequence"/>
</dbReference>
<dbReference type="Gene3D" id="1.10.3210.10">
    <property type="entry name" value="Hypothetical protein af1432"/>
    <property type="match status" value="1"/>
</dbReference>
<evidence type="ECO:0000259" key="1">
    <source>
        <dbReference type="Pfam" id="PF21447"/>
    </source>
</evidence>
<accession>A0ABT4IGJ0</accession>
<dbReference type="PANTHER" id="PTHR30005:SF0">
    <property type="entry name" value="RETROGRADE REGULATION PROTEIN 2"/>
    <property type="match status" value="1"/>
</dbReference>
<dbReference type="PANTHER" id="PTHR30005">
    <property type="entry name" value="EXOPOLYPHOSPHATASE"/>
    <property type="match status" value="1"/>
</dbReference>
<reference evidence="2" key="1">
    <citation type="submission" date="2022-12" db="EMBL/GenBank/DDBJ databases">
        <title>Isolation and characterisation of novel Methanocorpusculum spp. from native Australian herbivores indicates the genus is ancestrally host-associated.</title>
        <authorList>
            <person name="Volmer J.G."/>
            <person name="Soo R.M."/>
            <person name="Evans P.N."/>
            <person name="Hoedt E.C."/>
            <person name="Astorga Alsina A.L."/>
            <person name="Woodcroft B.J."/>
            <person name="Tyson G.W."/>
            <person name="Hugenholtz P."/>
            <person name="Morrison M."/>
        </authorList>
    </citation>
    <scope>NUCLEOTIDE SEQUENCE</scope>
    <source>
        <strain evidence="2">MG</strain>
    </source>
</reference>